<evidence type="ECO:0000313" key="2">
    <source>
        <dbReference type="EMBL" id="TCT04130.1"/>
    </source>
</evidence>
<sequence length="54" mass="5854">MGSTLLAIRSRIGFAVGDGTPRPHHAVPHHAALRSRHDASVRQRRQGSGGTLFR</sequence>
<gene>
    <name evidence="2" type="ORF">EDC22_1166</name>
</gene>
<feature type="region of interest" description="Disordered" evidence="1">
    <location>
        <begin position="15"/>
        <end position="54"/>
    </location>
</feature>
<organism evidence="2 3">
    <name type="scientific">Tepidamorphus gemmatus</name>
    <dbReference type="NCBI Taxonomy" id="747076"/>
    <lineage>
        <taxon>Bacteria</taxon>
        <taxon>Pseudomonadati</taxon>
        <taxon>Pseudomonadota</taxon>
        <taxon>Alphaproteobacteria</taxon>
        <taxon>Hyphomicrobiales</taxon>
        <taxon>Tepidamorphaceae</taxon>
        <taxon>Tepidamorphus</taxon>
    </lineage>
</organism>
<dbReference type="Proteomes" id="UP000295678">
    <property type="component" value="Unassembled WGS sequence"/>
</dbReference>
<name>A0A4R3LU58_9HYPH</name>
<evidence type="ECO:0000313" key="3">
    <source>
        <dbReference type="Proteomes" id="UP000295678"/>
    </source>
</evidence>
<dbReference type="AlphaFoldDB" id="A0A4R3LU58"/>
<proteinExistence type="predicted"/>
<comment type="caution">
    <text evidence="2">The sequence shown here is derived from an EMBL/GenBank/DDBJ whole genome shotgun (WGS) entry which is preliminary data.</text>
</comment>
<evidence type="ECO:0000256" key="1">
    <source>
        <dbReference type="SAM" id="MobiDB-lite"/>
    </source>
</evidence>
<feature type="compositionally biased region" description="Basic residues" evidence="1">
    <location>
        <begin position="22"/>
        <end position="34"/>
    </location>
</feature>
<protein>
    <submittedName>
        <fullName evidence="2">Uncharacterized protein</fullName>
    </submittedName>
</protein>
<reference evidence="2 3" key="1">
    <citation type="submission" date="2019-03" db="EMBL/GenBank/DDBJ databases">
        <title>Genomic Encyclopedia of Type Strains, Phase IV (KMG-IV): sequencing the most valuable type-strain genomes for metagenomic binning, comparative biology and taxonomic classification.</title>
        <authorList>
            <person name="Goeker M."/>
        </authorList>
    </citation>
    <scope>NUCLEOTIDE SEQUENCE [LARGE SCALE GENOMIC DNA]</scope>
    <source>
        <strain evidence="2 3">DSM 19345</strain>
    </source>
</reference>
<dbReference type="EMBL" id="SMAK01000016">
    <property type="protein sequence ID" value="TCT04130.1"/>
    <property type="molecule type" value="Genomic_DNA"/>
</dbReference>
<accession>A0A4R3LU58</accession>
<keyword evidence="3" id="KW-1185">Reference proteome</keyword>